<keyword evidence="3" id="KW-0808">Transferase</keyword>
<organism evidence="3 4">
    <name type="scientific">Marivirga lumbricoides</name>
    <dbReference type="NCBI Taxonomy" id="1046115"/>
    <lineage>
        <taxon>Bacteria</taxon>
        <taxon>Pseudomonadati</taxon>
        <taxon>Bacteroidota</taxon>
        <taxon>Cytophagia</taxon>
        <taxon>Cytophagales</taxon>
        <taxon>Marivirgaceae</taxon>
        <taxon>Marivirga</taxon>
    </lineage>
</organism>
<dbReference type="Proteomes" id="UP000240608">
    <property type="component" value="Unassembled WGS sequence"/>
</dbReference>
<dbReference type="InterPro" id="IPR003660">
    <property type="entry name" value="HAMP_dom"/>
</dbReference>
<evidence type="ECO:0000256" key="1">
    <source>
        <dbReference type="SAM" id="Phobius"/>
    </source>
</evidence>
<evidence type="ECO:0000259" key="2">
    <source>
        <dbReference type="Pfam" id="PF00672"/>
    </source>
</evidence>
<dbReference type="Pfam" id="PF00672">
    <property type="entry name" value="HAMP"/>
    <property type="match status" value="1"/>
</dbReference>
<dbReference type="AlphaFoldDB" id="A0A2T4D7U2"/>
<protein>
    <submittedName>
        <fullName evidence="3">Histidine kinase</fullName>
    </submittedName>
</protein>
<keyword evidence="1" id="KW-0812">Transmembrane</keyword>
<accession>A0A2T4D7U2</accession>
<feature type="transmembrane region" description="Helical" evidence="1">
    <location>
        <begin position="19"/>
        <end position="38"/>
    </location>
</feature>
<dbReference type="EMBL" id="PYVU01000681">
    <property type="protein sequence ID" value="PTB89895.1"/>
    <property type="molecule type" value="Genomic_DNA"/>
</dbReference>
<feature type="non-terminal residue" evidence="3">
    <location>
        <position position="1"/>
    </location>
</feature>
<keyword evidence="3" id="KW-0418">Kinase</keyword>
<dbReference type="GO" id="GO:0007165">
    <property type="term" value="P:signal transduction"/>
    <property type="evidence" value="ECO:0007669"/>
    <property type="project" value="InterPro"/>
</dbReference>
<dbReference type="GO" id="GO:0016301">
    <property type="term" value="F:kinase activity"/>
    <property type="evidence" value="ECO:0007669"/>
    <property type="project" value="UniProtKB-KW"/>
</dbReference>
<name>A0A2T4D7U2_9BACT</name>
<keyword evidence="1" id="KW-1133">Transmembrane helix</keyword>
<gene>
    <name evidence="3" type="ORF">C9994_17435</name>
</gene>
<dbReference type="Gene3D" id="6.10.340.10">
    <property type="match status" value="1"/>
</dbReference>
<keyword evidence="1" id="KW-0472">Membrane</keyword>
<comment type="caution">
    <text evidence="3">The sequence shown here is derived from an EMBL/GenBank/DDBJ whole genome shotgun (WGS) entry which is preliminary data.</text>
</comment>
<proteinExistence type="predicted"/>
<dbReference type="GO" id="GO:0016020">
    <property type="term" value="C:membrane"/>
    <property type="evidence" value="ECO:0007669"/>
    <property type="project" value="InterPro"/>
</dbReference>
<feature type="non-terminal residue" evidence="3">
    <location>
        <position position="188"/>
    </location>
</feature>
<sequence length="188" mass="20863">ERYEEEVLQSSNTLRTTSIILAVVFIGLGLVGAFWLASSITKPVNYIKGLVVELGKGVLPDSSTRRFGNDEIGEMAEAVDKLVYGLKETSYFAENIGSGKYDSEYQPLSENDVLGNALIDMRGNLKRVAEEDKKRNWTTEGLAKFGDILRRNNDNISKLSDEIISNLVKYTNSNQGGLFIINSENDDD</sequence>
<evidence type="ECO:0000313" key="3">
    <source>
        <dbReference type="EMBL" id="PTB89895.1"/>
    </source>
</evidence>
<feature type="domain" description="HAMP" evidence="2">
    <location>
        <begin position="35"/>
        <end position="81"/>
    </location>
</feature>
<evidence type="ECO:0000313" key="4">
    <source>
        <dbReference type="Proteomes" id="UP000240608"/>
    </source>
</evidence>
<reference evidence="3 4" key="1">
    <citation type="submission" date="2018-03" db="EMBL/GenBank/DDBJ databases">
        <title>Cross-interface Injection: A General Nanoliter Liquid Handling Method Applied to Single Cells Genome Amplification Automated Nanoliter Liquid Handling Applied to Single Cell Multiple Displacement Amplification.</title>
        <authorList>
            <person name="Yun J."/>
            <person name="Xu P."/>
            <person name="Xu J."/>
            <person name="Dai X."/>
            <person name="Wang Y."/>
            <person name="Zheng X."/>
            <person name="Cao C."/>
            <person name="Yi Q."/>
            <person name="Zhu Y."/>
            <person name="Wang L."/>
            <person name="Dong Z."/>
            <person name="Huang Y."/>
            <person name="Huang L."/>
            <person name="Du W."/>
        </authorList>
    </citation>
    <scope>NUCLEOTIDE SEQUENCE [LARGE SCALE GENOMIC DNA]</scope>
    <source>
        <strain evidence="3 4">Z-D1-2</strain>
    </source>
</reference>